<dbReference type="Proteomes" id="UP001515480">
    <property type="component" value="Unassembled WGS sequence"/>
</dbReference>
<reference evidence="2 3" key="1">
    <citation type="journal article" date="2024" name="Science">
        <title>Giant polyketide synthase enzymes in the biosynthesis of giant marine polyether toxins.</title>
        <authorList>
            <person name="Fallon T.R."/>
            <person name="Shende V.V."/>
            <person name="Wierzbicki I.H."/>
            <person name="Pendleton A.L."/>
            <person name="Watervoot N.F."/>
            <person name="Auber R.P."/>
            <person name="Gonzalez D.J."/>
            <person name="Wisecaver J.H."/>
            <person name="Moore B.S."/>
        </authorList>
    </citation>
    <scope>NUCLEOTIDE SEQUENCE [LARGE SCALE GENOMIC DNA]</scope>
    <source>
        <strain evidence="2 3">12B1</strain>
    </source>
</reference>
<dbReference type="InterPro" id="IPR002123">
    <property type="entry name" value="Plipid/glycerol_acylTrfase"/>
</dbReference>
<dbReference type="Gene3D" id="3.40.1130.10">
    <property type="entry name" value="Glycerol-3-phosphate (1)-acyltransferase"/>
    <property type="match status" value="1"/>
</dbReference>
<accession>A0AB34JFK2</accession>
<dbReference type="GO" id="GO:0006655">
    <property type="term" value="P:phosphatidylglycerol biosynthetic process"/>
    <property type="evidence" value="ECO:0007669"/>
    <property type="project" value="TreeGrafter"/>
</dbReference>
<dbReference type="InterPro" id="IPR016222">
    <property type="entry name" value="G3P_O-acylTrfase_chlp"/>
</dbReference>
<dbReference type="EMBL" id="JBGBPQ010000008">
    <property type="protein sequence ID" value="KAL1520596.1"/>
    <property type="molecule type" value="Genomic_DNA"/>
</dbReference>
<dbReference type="Pfam" id="PF01553">
    <property type="entry name" value="Acyltransferase"/>
    <property type="match status" value="1"/>
</dbReference>
<dbReference type="SMART" id="SM00563">
    <property type="entry name" value="PlsC"/>
    <property type="match status" value="1"/>
</dbReference>
<comment type="caution">
    <text evidence="2">The sequence shown here is derived from an EMBL/GenBank/DDBJ whole genome shotgun (WGS) entry which is preliminary data.</text>
</comment>
<gene>
    <name evidence="2" type="ORF">AB1Y20_022172</name>
</gene>
<protein>
    <recommendedName>
        <fullName evidence="1">Phospholipid/glycerol acyltransferase domain-containing protein</fullName>
    </recommendedName>
</protein>
<dbReference type="SUPFAM" id="SSF69593">
    <property type="entry name" value="Glycerol-3-phosphate (1)-acyltransferase"/>
    <property type="match status" value="1"/>
</dbReference>
<evidence type="ECO:0000259" key="1">
    <source>
        <dbReference type="SMART" id="SM00563"/>
    </source>
</evidence>
<dbReference type="GO" id="GO:0004366">
    <property type="term" value="F:glycerol-3-phosphate O-acyltransferase activity"/>
    <property type="evidence" value="ECO:0007669"/>
    <property type="project" value="InterPro"/>
</dbReference>
<organism evidence="2 3">
    <name type="scientific">Prymnesium parvum</name>
    <name type="common">Toxic golden alga</name>
    <dbReference type="NCBI Taxonomy" id="97485"/>
    <lineage>
        <taxon>Eukaryota</taxon>
        <taxon>Haptista</taxon>
        <taxon>Haptophyta</taxon>
        <taxon>Prymnesiophyceae</taxon>
        <taxon>Prymnesiales</taxon>
        <taxon>Prymnesiaceae</taxon>
        <taxon>Prymnesium</taxon>
    </lineage>
</organism>
<evidence type="ECO:0000313" key="3">
    <source>
        <dbReference type="Proteomes" id="UP001515480"/>
    </source>
</evidence>
<evidence type="ECO:0000313" key="2">
    <source>
        <dbReference type="EMBL" id="KAL1520596.1"/>
    </source>
</evidence>
<dbReference type="AlphaFoldDB" id="A0AB34JFK2"/>
<proteinExistence type="predicted"/>
<sequence>MWLLSAGIASVVLTSPMPRPRCYANARSCGAPLMILEQMKSAVTEMKGQAAEAIVQKKVADKLARAQEKYSIPEKYVDVMSGFFTSYMTEIYKAGLDMDQYEETLTTLFTKVLECAKSPYQFEPYHKAIREPFDYYKLGNDFAGGVIDREGSKIVGVEKISEINEKLANGDNVVLLANHQSEADPQIFSVLLDPIAPGFAEKTIFVAGDRVTTDLLAQPFSMGRNLLCIYSKKHLDTPPELKSAKTKHNRRVMKKMQELFQEGGKLIWVAPSGGRDRSDETGKFRVADFDPKSIEMFRLMSDKANRRAHFYPLSMLTYSVCPPPTVVGGDIGERRTVNWSRAGLHFADSVDLKAFVEACVVEGFPKDCNPAVEREAARDALTKHIQSVVTTNYERLAKDLNL</sequence>
<dbReference type="PANTHER" id="PTHR35695:SF1">
    <property type="entry name" value="GLYCEROL-3-PHOSPHATE ACYLTRANSFERASE, CHLOROPLASTIC"/>
    <property type="match status" value="1"/>
</dbReference>
<keyword evidence="3" id="KW-1185">Reference proteome</keyword>
<name>A0AB34JFK2_PRYPA</name>
<feature type="domain" description="Phospholipid/glycerol acyltransferase" evidence="1">
    <location>
        <begin position="173"/>
        <end position="318"/>
    </location>
</feature>
<dbReference type="PANTHER" id="PTHR35695">
    <property type="entry name" value="GLYCEROL-3-PHOSPHATE ACYLTRANSFERASE, CHLOROPLASTIC"/>
    <property type="match status" value="1"/>
</dbReference>